<reference evidence="4" key="1">
    <citation type="journal article" date="2022" name="Front. Genet.">
        <title>Chromosome-Scale Assembly of the Dendrobium nobile Genome Provides Insights Into the Molecular Mechanism of the Biosynthesis of the Medicinal Active Ingredient of Dendrobium.</title>
        <authorList>
            <person name="Xu Q."/>
            <person name="Niu S.-C."/>
            <person name="Li K.-L."/>
            <person name="Zheng P.-J."/>
            <person name="Zhang X.-J."/>
            <person name="Jia Y."/>
            <person name="Liu Y."/>
            <person name="Niu Y.-X."/>
            <person name="Yu L.-H."/>
            <person name="Chen D.-F."/>
            <person name="Zhang G.-Q."/>
        </authorList>
    </citation>
    <scope>NUCLEOTIDE SEQUENCE</scope>
    <source>
        <tissue evidence="4">Leaf</tissue>
    </source>
</reference>
<keyword evidence="1" id="KW-0649">Protein kinase inhibitor</keyword>
<dbReference type="InterPro" id="IPR040389">
    <property type="entry name" value="SMR"/>
</dbReference>
<feature type="compositionally biased region" description="Acidic residues" evidence="3">
    <location>
        <begin position="1"/>
        <end position="10"/>
    </location>
</feature>
<dbReference type="AlphaFoldDB" id="A0A8T3BUF3"/>
<comment type="caution">
    <text evidence="4">The sequence shown here is derived from an EMBL/GenBank/DDBJ whole genome shotgun (WGS) entry which is preliminary data.</text>
</comment>
<gene>
    <name evidence="4" type="ORF">KFK09_006583</name>
</gene>
<dbReference type="EMBL" id="JAGYWB010000006">
    <property type="protein sequence ID" value="KAI0519143.1"/>
    <property type="molecule type" value="Genomic_DNA"/>
</dbReference>
<dbReference type="GO" id="GO:0005634">
    <property type="term" value="C:nucleus"/>
    <property type="evidence" value="ECO:0007669"/>
    <property type="project" value="TreeGrafter"/>
</dbReference>
<evidence type="ECO:0000313" key="5">
    <source>
        <dbReference type="Proteomes" id="UP000829196"/>
    </source>
</evidence>
<sequence>MVEAREDEGWETPKKMSCRIPSEIPCPPPPRKRSSPAPGKGREPPKGGYFQPPDLEALFALTPRSEACA</sequence>
<dbReference type="PANTHER" id="PTHR33142">
    <property type="entry name" value="CYCLIN-DEPENDENT PROTEIN KINASE INHIBITOR SMR13"/>
    <property type="match status" value="1"/>
</dbReference>
<organism evidence="4 5">
    <name type="scientific">Dendrobium nobile</name>
    <name type="common">Orchid</name>
    <dbReference type="NCBI Taxonomy" id="94219"/>
    <lineage>
        <taxon>Eukaryota</taxon>
        <taxon>Viridiplantae</taxon>
        <taxon>Streptophyta</taxon>
        <taxon>Embryophyta</taxon>
        <taxon>Tracheophyta</taxon>
        <taxon>Spermatophyta</taxon>
        <taxon>Magnoliopsida</taxon>
        <taxon>Liliopsida</taxon>
        <taxon>Asparagales</taxon>
        <taxon>Orchidaceae</taxon>
        <taxon>Epidendroideae</taxon>
        <taxon>Malaxideae</taxon>
        <taxon>Dendrobiinae</taxon>
        <taxon>Dendrobium</taxon>
    </lineage>
</organism>
<keyword evidence="5" id="KW-1185">Reference proteome</keyword>
<dbReference type="Proteomes" id="UP000829196">
    <property type="component" value="Unassembled WGS sequence"/>
</dbReference>
<dbReference type="PANTHER" id="PTHR33142:SF15">
    <property type="entry name" value="CYCLIN-DEPENDENT PROTEIN KINASE INHIBITOR SMR4"/>
    <property type="match status" value="1"/>
</dbReference>
<protein>
    <recommendedName>
        <fullName evidence="6">Cyclin-dependent protein kinase inhibitor SMR4</fullName>
    </recommendedName>
</protein>
<evidence type="ECO:0000256" key="1">
    <source>
        <dbReference type="ARBA" id="ARBA00023013"/>
    </source>
</evidence>
<evidence type="ECO:0000256" key="3">
    <source>
        <dbReference type="SAM" id="MobiDB-lite"/>
    </source>
</evidence>
<evidence type="ECO:0000313" key="4">
    <source>
        <dbReference type="EMBL" id="KAI0519143.1"/>
    </source>
</evidence>
<dbReference type="GO" id="GO:0004860">
    <property type="term" value="F:protein kinase inhibitor activity"/>
    <property type="evidence" value="ECO:0007669"/>
    <property type="project" value="UniProtKB-KW"/>
</dbReference>
<dbReference type="GO" id="GO:0032875">
    <property type="term" value="P:regulation of DNA endoreduplication"/>
    <property type="evidence" value="ECO:0007669"/>
    <property type="project" value="InterPro"/>
</dbReference>
<proteinExistence type="predicted"/>
<keyword evidence="2" id="KW-0131">Cell cycle</keyword>
<feature type="region of interest" description="Disordered" evidence="3">
    <location>
        <begin position="1"/>
        <end position="53"/>
    </location>
</feature>
<accession>A0A8T3BUF3</accession>
<evidence type="ECO:0008006" key="6">
    <source>
        <dbReference type="Google" id="ProtNLM"/>
    </source>
</evidence>
<evidence type="ECO:0000256" key="2">
    <source>
        <dbReference type="ARBA" id="ARBA00023306"/>
    </source>
</evidence>
<dbReference type="OrthoDB" id="650965at2759"/>
<name>A0A8T3BUF3_DENNO</name>